<dbReference type="RefSeq" id="YP_009803042.1">
    <property type="nucleotide sequence ID" value="NC_047990.1"/>
</dbReference>
<dbReference type="SUPFAM" id="SSF52540">
    <property type="entry name" value="P-loop containing nucleoside triphosphate hydrolases"/>
    <property type="match status" value="1"/>
</dbReference>
<dbReference type="PROSITE" id="PS51206">
    <property type="entry name" value="SF3_HELICASE_1"/>
    <property type="match status" value="1"/>
</dbReference>
<dbReference type="Pfam" id="PF09250">
    <property type="entry name" value="Prim-Pol"/>
    <property type="match status" value="1"/>
</dbReference>
<dbReference type="InterPro" id="IPR014818">
    <property type="entry name" value="Phage/plasmid_primase_P4_C"/>
</dbReference>
<dbReference type="InterPro" id="IPR015330">
    <property type="entry name" value="DNA_primase/pol_bifunc_N"/>
</dbReference>
<keyword evidence="2" id="KW-0378">Hydrolase</keyword>
<evidence type="ECO:0000256" key="3">
    <source>
        <dbReference type="ARBA" id="ARBA00022840"/>
    </source>
</evidence>
<dbReference type="GeneID" id="54993599"/>
<accession>A0A2Z4Q8K7</accession>
<dbReference type="GO" id="GO:0005524">
    <property type="term" value="F:ATP binding"/>
    <property type="evidence" value="ECO:0007669"/>
    <property type="project" value="UniProtKB-KW"/>
</dbReference>
<feature type="region of interest" description="Disordered" evidence="4">
    <location>
        <begin position="83"/>
        <end position="106"/>
    </location>
</feature>
<dbReference type="PANTHER" id="PTHR35372:SF2">
    <property type="entry name" value="SF3 HELICASE DOMAIN-CONTAINING PROTEIN"/>
    <property type="match status" value="1"/>
</dbReference>
<reference evidence="7" key="1">
    <citation type="submission" date="2018-04" db="EMBL/GenBank/DDBJ databases">
        <authorList>
            <person name="Harrington T."/>
            <person name="Washburn E."/>
            <person name="Bricker J."/>
            <person name="McKinney A."/>
            <person name="Betsko A.J."/>
            <person name="Garlena R.A."/>
            <person name="Russell D.A."/>
            <person name="Pope W.A."/>
            <person name="Jacobs-Sera D."/>
            <person name="Hatfull G.F."/>
        </authorList>
    </citation>
    <scope>NUCLEOTIDE SEQUENCE [LARGE SCALE GENOMIC DNA]</scope>
</reference>
<evidence type="ECO:0000313" key="6">
    <source>
        <dbReference type="EMBL" id="AWY06185.1"/>
    </source>
</evidence>
<dbReference type="Proteomes" id="UP000250774">
    <property type="component" value="Segment"/>
</dbReference>
<dbReference type="InterPro" id="IPR045455">
    <property type="entry name" value="NrS-1_pol-like_helicase"/>
</dbReference>
<dbReference type="InterPro" id="IPR027417">
    <property type="entry name" value="P-loop_NTPase"/>
</dbReference>
<evidence type="ECO:0000259" key="5">
    <source>
        <dbReference type="PROSITE" id="PS51206"/>
    </source>
</evidence>
<evidence type="ECO:0000256" key="4">
    <source>
        <dbReference type="SAM" id="MobiDB-lite"/>
    </source>
</evidence>
<gene>
    <name evidence="6" type="primary">81</name>
    <name evidence="6" type="ORF">PBI_SUZY_81</name>
</gene>
<dbReference type="PANTHER" id="PTHR35372">
    <property type="entry name" value="ATP BINDING PROTEIN-RELATED"/>
    <property type="match status" value="1"/>
</dbReference>
<feature type="domain" description="SF3 helicase" evidence="5">
    <location>
        <begin position="660"/>
        <end position="818"/>
    </location>
</feature>
<dbReference type="NCBIfam" id="TIGR01613">
    <property type="entry name" value="primase_Cterm"/>
    <property type="match status" value="1"/>
</dbReference>
<dbReference type="InterPro" id="IPR014015">
    <property type="entry name" value="Helicase_SF3_DNA-vir"/>
</dbReference>
<protein>
    <submittedName>
        <fullName evidence="6">DNA primase/polymerase</fullName>
    </submittedName>
</protein>
<dbReference type="EMBL" id="MH271313">
    <property type="protein sequence ID" value="AWY06185.1"/>
    <property type="molecule type" value="Genomic_DNA"/>
</dbReference>
<dbReference type="SMART" id="SM00943">
    <property type="entry name" value="Prim-Pol"/>
    <property type="match status" value="1"/>
</dbReference>
<keyword evidence="1" id="KW-0547">Nucleotide-binding</keyword>
<dbReference type="Gene3D" id="3.40.50.300">
    <property type="entry name" value="P-loop containing nucleotide triphosphate hydrolases"/>
    <property type="match status" value="1"/>
</dbReference>
<evidence type="ECO:0000256" key="2">
    <source>
        <dbReference type="ARBA" id="ARBA00022801"/>
    </source>
</evidence>
<dbReference type="Pfam" id="PF08706">
    <property type="entry name" value="D5_N"/>
    <property type="match status" value="1"/>
</dbReference>
<evidence type="ECO:0000256" key="1">
    <source>
        <dbReference type="ARBA" id="ARBA00022741"/>
    </source>
</evidence>
<dbReference type="GO" id="GO:0016787">
    <property type="term" value="F:hydrolase activity"/>
    <property type="evidence" value="ECO:0007669"/>
    <property type="project" value="UniProtKB-KW"/>
</dbReference>
<keyword evidence="7" id="KW-1185">Reference proteome</keyword>
<keyword evidence="3" id="KW-0067">ATP-binding</keyword>
<dbReference type="InterPro" id="IPR051620">
    <property type="entry name" value="ORF904-like_C"/>
</dbReference>
<organism evidence="6 7">
    <name type="scientific">Gordonia phage Suzy</name>
    <dbReference type="NCBI Taxonomy" id="2201430"/>
    <lineage>
        <taxon>Viruses</taxon>
        <taxon>Duplodnaviria</taxon>
        <taxon>Heunggongvirae</taxon>
        <taxon>Uroviricota</taxon>
        <taxon>Caudoviricetes</taxon>
        <taxon>Terapinvirus</taxon>
        <taxon>Terapinvirus suzy</taxon>
    </lineage>
</organism>
<proteinExistence type="predicted"/>
<dbReference type="Pfam" id="PF19263">
    <property type="entry name" value="DUF5906"/>
    <property type="match status" value="1"/>
</dbReference>
<name>A0A2Z4Q8K7_9CAUD</name>
<dbReference type="InterPro" id="IPR006500">
    <property type="entry name" value="Helicase_put_C_phage/plasmid"/>
</dbReference>
<dbReference type="SMART" id="SM00885">
    <property type="entry name" value="D5_N"/>
    <property type="match status" value="1"/>
</dbReference>
<evidence type="ECO:0000313" key="7">
    <source>
        <dbReference type="Proteomes" id="UP000250774"/>
    </source>
</evidence>
<dbReference type="KEGG" id="vg:54993599"/>
<sequence length="961" mass="107918">MGELANINRGRPFKNRAKEYLKKGMHPIPLPAGQKFPPPTGWTGRNAPAVTFEQIDEWFSEGRGTDRSNVGLHMFEVFLPSGEPATVPDPEWEGGQGEGSDVSVPPQVPATLIGIDVDHYDDKTGGDTLRRLERKLGELPPTWTSSSRNDGVSGIRYFLAPAKYEYLGKVGDDIECIQKKHRFAVVYPSWHPQGGQYVWYPPGCAPGGVPCTYTPPGTVTHTKSEIGSGPDAVVEFRFRREGGSRQDFGSTPAMLSCTGDEIPNAWEFPALPKRWIEHLTQEFQHETSGAIDMETSVDGIYKWARKQFKQKGGKSKSSQETALAELAEFGCSQMKKRVEANVEKIMNSSTSHEELRDAHWEIFRMGAEGHAGWMAASRIVEFAWLDRVMGGTGKNQKRALDEAHREMFRSRTNGLRKIKAQIDNQAAGVPGKRVRVSEKCACYEGDGEDLGDLGFDLSNHSARDPGAYERNDDGNGEHFVDLYADKFYFVEGYERWIYWNGEHWVWDEQGMARRAFRVVKKRQQKYADQLMREAEMAKAADSPDAKALAAKAKMWNAWATNSGNNRAAEGALKAAQAYAGISVTSDVTDGNPALLGVKNGTIELRQDGPFFRKAEKEDWVVSNTNVMYVRREDLLRVGGDLAEGVRLFDQYLQKFQPDPEVRLWLQQVMGMCLLGYNQEKKFVWLHGESHTGKSTMLNLVMHALGQYAGSAELSIFQSTKLNPALAEALPWRVLTTSEANATKGALTADMLKRLTGNDPMSAEMKNSNTIIRRVPAFVPIVATNNAPHIDGMDDAMRQRFEIIPFDVVQKPEDAPLDIEREMVEKSLPAVLAWLVEGWRIYCEHRLRNRPNSMTGAVERFVQEVAGDIGIFMEDMLILTGDEDDCVTPDELYSAYSRWVSVNKIKDNQVWDKPRFGKRMSKAGYGSKSKWNKELKKPERMYVGIKLQESAKNVVKFKHKSE</sequence>